<name>A0A6G1GFK6_9PEZI</name>
<feature type="transmembrane region" description="Helical" evidence="1">
    <location>
        <begin position="93"/>
        <end position="116"/>
    </location>
</feature>
<feature type="transmembrane region" description="Helical" evidence="1">
    <location>
        <begin position="6"/>
        <end position="30"/>
    </location>
</feature>
<feature type="transmembrane region" description="Helical" evidence="1">
    <location>
        <begin position="251"/>
        <end position="267"/>
    </location>
</feature>
<reference evidence="3 5" key="1">
    <citation type="submission" date="2020-01" db="EMBL/GenBank/DDBJ databases">
        <authorList>
            <consortium name="DOE Joint Genome Institute"/>
            <person name="Haridas S."/>
            <person name="Albert R."/>
            <person name="Binder M."/>
            <person name="Bloem J."/>
            <person name="Labutti K."/>
            <person name="Salamov A."/>
            <person name="Andreopoulos B."/>
            <person name="Baker S.E."/>
            <person name="Barry K."/>
            <person name="Bills G."/>
            <person name="Bluhm B.H."/>
            <person name="Cannon C."/>
            <person name="Castanera R."/>
            <person name="Culley D.E."/>
            <person name="Daum C."/>
            <person name="Ezra D."/>
            <person name="Gonzalez J.B."/>
            <person name="Henrissat B."/>
            <person name="Kuo A."/>
            <person name="Liang C."/>
            <person name="Lipzen A."/>
            <person name="Lutzoni F."/>
            <person name="Magnuson J."/>
            <person name="Mondo S."/>
            <person name="Nolan M."/>
            <person name="Ohm R."/>
            <person name="Pangilinan J."/>
            <person name="Park H.-J."/>
            <person name="Ramirez L."/>
            <person name="Alfaro M."/>
            <person name="Sun H."/>
            <person name="Tritt A."/>
            <person name="Yoshinaga Y."/>
            <person name="Zwiers L.-H."/>
            <person name="Turgeon B.G."/>
            <person name="Goodwin S.B."/>
            <person name="Spatafora J.W."/>
            <person name="Crous P.W."/>
            <person name="Grigoriev I.V."/>
        </authorList>
    </citation>
    <scope>NUCLEOTIDE SEQUENCE</scope>
    <source>
        <strain evidence="3 5">CBS 781.70</strain>
    </source>
</reference>
<dbReference type="EMBL" id="ML975150">
    <property type="protein sequence ID" value="KAF1816701.1"/>
    <property type="molecule type" value="Genomic_DNA"/>
</dbReference>
<dbReference type="GO" id="GO:0016747">
    <property type="term" value="F:acyltransferase activity, transferring groups other than amino-acyl groups"/>
    <property type="evidence" value="ECO:0007669"/>
    <property type="project" value="InterPro"/>
</dbReference>
<dbReference type="GeneID" id="54416541"/>
<sequence>MLAAHLKVISLPSICGFLFRIAFWLLPSFVQKRLLHEPSKPEKLYPTSYLDGIRGLAALFVFFCHFSYTSFVITRGYGHGAEGENQNLLQLPIIRLFYSGPPMVCLFFVVSGYALSLKSLKQMRARNFSGLLNTMASSIFRRAARLFLPTAISTFMVVIMLRLGWYERTREFSGDRTFMRNIVEHHPARLPTFADQYYDWGWKLFDFVHIWSWEPFGGSISYDLHLWTIPVEFRASMVLFLVLIGVSRTRAWVRQVLYFTLFYYFLRWDRWDMMLFISGTMIAEFDLIRAESRSRSPSTSTDVAPNSTQSDMPPSYENQATLIFGHILAFVALYLLSQPDDSAEETPGWVTLASLIPEYFTIKYRFWQSIGGILFVFALSICPPLQRPFNHPAIQYLGKISYALYLMHGPVLHVVGYVVQEWAWHVTGWETQGQYIGGFLLSSVFIIPVVIWAGDVFWRGVDVYCVMFARWLESVCFIKG</sequence>
<evidence type="ECO:0000256" key="1">
    <source>
        <dbReference type="SAM" id="Phobius"/>
    </source>
</evidence>
<feature type="transmembrane region" description="Helical" evidence="1">
    <location>
        <begin position="402"/>
        <end position="419"/>
    </location>
</feature>
<feature type="transmembrane region" description="Helical" evidence="1">
    <location>
        <begin position="439"/>
        <end position="458"/>
    </location>
</feature>
<dbReference type="Pfam" id="PF01757">
    <property type="entry name" value="Acyl_transf_3"/>
    <property type="match status" value="1"/>
</dbReference>
<keyword evidence="3" id="KW-0808">Transferase</keyword>
<keyword evidence="4" id="KW-1185">Reference proteome</keyword>
<dbReference type="OrthoDB" id="5819582at2759"/>
<dbReference type="InterPro" id="IPR002656">
    <property type="entry name" value="Acyl_transf_3_dom"/>
</dbReference>
<evidence type="ECO:0000313" key="4">
    <source>
        <dbReference type="Proteomes" id="UP000504638"/>
    </source>
</evidence>
<dbReference type="PANTHER" id="PTHR23028">
    <property type="entry name" value="ACETYLTRANSFERASE"/>
    <property type="match status" value="1"/>
</dbReference>
<keyword evidence="1" id="KW-0472">Membrane</keyword>
<keyword evidence="1" id="KW-1133">Transmembrane helix</keyword>
<protein>
    <submittedName>
        <fullName evidence="3 5">Acyltransferase</fullName>
    </submittedName>
</protein>
<accession>A0A6G1GFK6</accession>
<organism evidence="3">
    <name type="scientific">Eremomyces bilateralis CBS 781.70</name>
    <dbReference type="NCBI Taxonomy" id="1392243"/>
    <lineage>
        <taxon>Eukaryota</taxon>
        <taxon>Fungi</taxon>
        <taxon>Dikarya</taxon>
        <taxon>Ascomycota</taxon>
        <taxon>Pezizomycotina</taxon>
        <taxon>Dothideomycetes</taxon>
        <taxon>Dothideomycetes incertae sedis</taxon>
        <taxon>Eremomycetales</taxon>
        <taxon>Eremomycetaceae</taxon>
        <taxon>Eremomyces</taxon>
    </lineage>
</organism>
<dbReference type="PANTHER" id="PTHR23028:SF134">
    <property type="entry name" value="PUTATIVE (AFU_ORTHOLOGUE AFUA_4G08520)-RELATED"/>
    <property type="match status" value="1"/>
</dbReference>
<reference evidence="5" key="3">
    <citation type="submission" date="2025-04" db="UniProtKB">
        <authorList>
            <consortium name="RefSeq"/>
        </authorList>
    </citation>
    <scope>IDENTIFICATION</scope>
    <source>
        <strain evidence="5">CBS 781.70</strain>
    </source>
</reference>
<keyword evidence="1" id="KW-0812">Transmembrane</keyword>
<keyword evidence="3 5" id="KW-0012">Acyltransferase</keyword>
<feature type="transmembrane region" description="Helical" evidence="1">
    <location>
        <begin position="51"/>
        <end position="73"/>
    </location>
</feature>
<evidence type="ECO:0000313" key="5">
    <source>
        <dbReference type="RefSeq" id="XP_033538332.1"/>
    </source>
</evidence>
<evidence type="ECO:0000259" key="2">
    <source>
        <dbReference type="Pfam" id="PF01757"/>
    </source>
</evidence>
<proteinExistence type="predicted"/>
<dbReference type="AlphaFoldDB" id="A0A6G1GFK6"/>
<feature type="domain" description="Acyltransferase 3" evidence="2">
    <location>
        <begin position="49"/>
        <end position="447"/>
    </location>
</feature>
<dbReference type="InterPro" id="IPR050879">
    <property type="entry name" value="Acyltransferase_3"/>
</dbReference>
<dbReference type="Proteomes" id="UP000504638">
    <property type="component" value="Unplaced"/>
</dbReference>
<feature type="transmembrane region" description="Helical" evidence="1">
    <location>
        <begin position="224"/>
        <end position="244"/>
    </location>
</feature>
<reference evidence="5" key="2">
    <citation type="submission" date="2020-04" db="EMBL/GenBank/DDBJ databases">
        <authorList>
            <consortium name="NCBI Genome Project"/>
        </authorList>
    </citation>
    <scope>NUCLEOTIDE SEQUENCE</scope>
    <source>
        <strain evidence="5">CBS 781.70</strain>
    </source>
</reference>
<gene>
    <name evidence="3 5" type="ORF">P152DRAFT_389217</name>
</gene>
<evidence type="ECO:0000313" key="3">
    <source>
        <dbReference type="EMBL" id="KAF1816701.1"/>
    </source>
</evidence>
<feature type="transmembrane region" description="Helical" evidence="1">
    <location>
        <begin position="364"/>
        <end position="382"/>
    </location>
</feature>
<feature type="transmembrane region" description="Helical" evidence="1">
    <location>
        <begin position="146"/>
        <end position="165"/>
    </location>
</feature>
<dbReference type="RefSeq" id="XP_033538332.1">
    <property type="nucleotide sequence ID" value="XM_033675971.1"/>
</dbReference>